<dbReference type="Proteomes" id="UP001377337">
    <property type="component" value="Chromosome"/>
</dbReference>
<dbReference type="NCBIfam" id="TIGR03831">
    <property type="entry name" value="YgiT_finger"/>
    <property type="match status" value="1"/>
</dbReference>
<reference evidence="1 2" key="1">
    <citation type="submission" date="2024-02" db="EMBL/GenBank/DDBJ databases">
        <title>Seven novel Bacillus-like species.</title>
        <authorList>
            <person name="Liu G."/>
        </authorList>
    </citation>
    <scope>NUCLEOTIDE SEQUENCE [LARGE SCALE GENOMIC DNA]</scope>
    <source>
        <strain evidence="1 2">FJAT-52054</strain>
    </source>
</reference>
<organism evidence="1 2">
    <name type="scientific">Metabacillus sediminis</name>
    <dbReference type="NCBI Taxonomy" id="3117746"/>
    <lineage>
        <taxon>Bacteria</taxon>
        <taxon>Bacillati</taxon>
        <taxon>Bacillota</taxon>
        <taxon>Bacilli</taxon>
        <taxon>Bacillales</taxon>
        <taxon>Bacillaceae</taxon>
        <taxon>Metabacillus</taxon>
    </lineage>
</organism>
<dbReference type="Pfam" id="PF14122">
    <property type="entry name" value="YokU"/>
    <property type="match status" value="1"/>
</dbReference>
<keyword evidence="2" id="KW-1185">Reference proteome</keyword>
<evidence type="ECO:0000313" key="1">
    <source>
        <dbReference type="EMBL" id="WXB95196.1"/>
    </source>
</evidence>
<dbReference type="NCBIfam" id="TIGR03829">
    <property type="entry name" value="YokU_near_AblA"/>
    <property type="match status" value="1"/>
</dbReference>
<dbReference type="InterPro" id="IPR022453">
    <property type="entry name" value="Znf_MqsA-type"/>
</dbReference>
<gene>
    <name evidence="1" type="ORF">WCV65_11455</name>
</gene>
<dbReference type="InterPro" id="IPR022451">
    <property type="entry name" value="CHP03829_YokU"/>
</dbReference>
<protein>
    <submittedName>
        <fullName evidence="1">YokU family protein</fullName>
    </submittedName>
</protein>
<evidence type="ECO:0000313" key="2">
    <source>
        <dbReference type="Proteomes" id="UP001377337"/>
    </source>
</evidence>
<dbReference type="CDD" id="cd12870">
    <property type="entry name" value="MqsA"/>
    <property type="match status" value="1"/>
</dbReference>
<accession>A0ABZ2NC43</accession>
<sequence>MTCEWCGSDKTKTAELPVYWELPDGTRSIEITDAPSVICLACQMVYQEETVVKEIENQLFLIRTSNLGDTIDYKQLMAEPRILKKNYFDFS</sequence>
<dbReference type="EMBL" id="CP147407">
    <property type="protein sequence ID" value="WXB95196.1"/>
    <property type="molecule type" value="Genomic_DNA"/>
</dbReference>
<dbReference type="RefSeq" id="WP_035406298.1">
    <property type="nucleotide sequence ID" value="NZ_CP147407.1"/>
</dbReference>
<name>A0ABZ2NC43_9BACI</name>
<proteinExistence type="predicted"/>